<dbReference type="OrthoDB" id="9801228at2"/>
<evidence type="ECO:0000256" key="1">
    <source>
        <dbReference type="ARBA" id="ARBA00006718"/>
    </source>
</evidence>
<dbReference type="Pfam" id="PF01521">
    <property type="entry name" value="Fe-S_biosyn"/>
    <property type="match status" value="1"/>
</dbReference>
<evidence type="ECO:0000259" key="2">
    <source>
        <dbReference type="Pfam" id="PF01521"/>
    </source>
</evidence>
<dbReference type="AlphaFoldDB" id="K4KJI6"/>
<dbReference type="STRING" id="1117647.M5M_04730"/>
<dbReference type="RefSeq" id="WP_015046326.1">
    <property type="nucleotide sequence ID" value="NC_018868.3"/>
</dbReference>
<dbReference type="GO" id="GO:0005829">
    <property type="term" value="C:cytosol"/>
    <property type="evidence" value="ECO:0007669"/>
    <property type="project" value="TreeGrafter"/>
</dbReference>
<comment type="similarity">
    <text evidence="1">Belongs to the HesB/IscA family.</text>
</comment>
<dbReference type="Proteomes" id="UP000000466">
    <property type="component" value="Chromosome"/>
</dbReference>
<dbReference type="NCBIfam" id="TIGR00049">
    <property type="entry name" value="iron-sulfur cluster assembly accessory protein"/>
    <property type="match status" value="1"/>
</dbReference>
<gene>
    <name evidence="3" type="ordered locus">M5M_04730</name>
</gene>
<dbReference type="InterPro" id="IPR050322">
    <property type="entry name" value="Fe-S_cluster_asmbl/transfer"/>
</dbReference>
<keyword evidence="4" id="KW-1185">Reference proteome</keyword>
<dbReference type="KEGG" id="saga:M5M_04730"/>
<dbReference type="GO" id="GO:0016226">
    <property type="term" value="P:iron-sulfur cluster assembly"/>
    <property type="evidence" value="ECO:0007669"/>
    <property type="project" value="InterPro"/>
</dbReference>
<dbReference type="PANTHER" id="PTHR10072:SF47">
    <property type="entry name" value="PROTEIN SUFA"/>
    <property type="match status" value="1"/>
</dbReference>
<organism evidence="3 4">
    <name type="scientific">Simiduia agarivorans (strain DSM 21679 / JCM 13881 / BCRC 17597 / SA1)</name>
    <dbReference type="NCBI Taxonomy" id="1117647"/>
    <lineage>
        <taxon>Bacteria</taxon>
        <taxon>Pseudomonadati</taxon>
        <taxon>Pseudomonadota</taxon>
        <taxon>Gammaproteobacteria</taxon>
        <taxon>Cellvibrionales</taxon>
        <taxon>Cellvibrionaceae</taxon>
        <taxon>Simiduia</taxon>
    </lineage>
</organism>
<dbReference type="HOGENOM" id="CLU_069054_4_2_6"/>
<reference evidence="3 4" key="1">
    <citation type="journal article" date="2013" name="Genome Announc.">
        <title>Complete genome sequence of Simiduia agarivorans SA1(T), a marine bacterium able to degrade a variety of polysaccharides.</title>
        <authorList>
            <person name="Lin S.Y."/>
            <person name="Shieh W.Y."/>
            <person name="Chen J.S."/>
            <person name="Tang S.L."/>
        </authorList>
    </citation>
    <scope>NUCLEOTIDE SEQUENCE [LARGE SCALE GENOMIC DNA]</scope>
    <source>
        <strain evidence="4">DSM 21679 / JCM 13881 / BCRC 17597 / SA1</strain>
    </source>
</reference>
<dbReference type="InterPro" id="IPR000361">
    <property type="entry name" value="ATAP_core_dom"/>
</dbReference>
<evidence type="ECO:0000313" key="3">
    <source>
        <dbReference type="EMBL" id="AFU98153.1"/>
    </source>
</evidence>
<dbReference type="EMBL" id="CP003746">
    <property type="protein sequence ID" value="AFU98153.1"/>
    <property type="molecule type" value="Genomic_DNA"/>
</dbReference>
<dbReference type="Gene3D" id="2.60.300.12">
    <property type="entry name" value="HesB-like domain"/>
    <property type="match status" value="1"/>
</dbReference>
<dbReference type="PANTHER" id="PTHR10072">
    <property type="entry name" value="IRON-SULFUR CLUSTER ASSEMBLY PROTEIN"/>
    <property type="match status" value="1"/>
</dbReference>
<sequence>MSVATFDPNAPVISVTDKAARHFVSKLQSQGGKLVRLSIKNSGCTGFAYVLDTVESAEPGDHLVQVSPELQLAVSPEAVPVIRGTEIDMAIEGVNRVIKYHNPNVVAECGCGESFSVQE</sequence>
<dbReference type="InterPro" id="IPR016092">
    <property type="entry name" value="ATAP"/>
</dbReference>
<dbReference type="GO" id="GO:0051537">
    <property type="term" value="F:2 iron, 2 sulfur cluster binding"/>
    <property type="evidence" value="ECO:0007669"/>
    <property type="project" value="TreeGrafter"/>
</dbReference>
<dbReference type="eggNOG" id="COG0316">
    <property type="taxonomic scope" value="Bacteria"/>
</dbReference>
<feature type="domain" description="Core" evidence="2">
    <location>
        <begin position="13"/>
        <end position="113"/>
    </location>
</feature>
<accession>K4KJI6</accession>
<name>K4KJI6_SIMAS</name>
<proteinExistence type="inferred from homology"/>
<protein>
    <submittedName>
        <fullName evidence="3">Fe-S cluster assembly scaffold protein</fullName>
    </submittedName>
</protein>
<dbReference type="InterPro" id="IPR035903">
    <property type="entry name" value="HesB-like_dom_sf"/>
</dbReference>
<evidence type="ECO:0000313" key="4">
    <source>
        <dbReference type="Proteomes" id="UP000000466"/>
    </source>
</evidence>
<dbReference type="SUPFAM" id="SSF89360">
    <property type="entry name" value="HesB-like domain"/>
    <property type="match status" value="1"/>
</dbReference>